<name>A0A8H7ZC17_9ASCO</name>
<gene>
    <name evidence="2" type="ORF">I9W82_002862</name>
</gene>
<comment type="caution">
    <text evidence="2">The sequence shown here is derived from an EMBL/GenBank/DDBJ whole genome shotgun (WGS) entry which is preliminary data.</text>
</comment>
<sequence>MAGTLHPDRELQKFNTAKEKMGHYFRFKPKSVAFNLIFMGLVPIGLTMWAYNYEGTISITDRLRKKPVLTSDYVPRDKDL</sequence>
<keyword evidence="3" id="KW-1185">Reference proteome</keyword>
<dbReference type="EMBL" id="JAEOAQ010000003">
    <property type="protein sequence ID" value="KAG5419095.1"/>
    <property type="molecule type" value="Genomic_DNA"/>
</dbReference>
<evidence type="ECO:0000313" key="3">
    <source>
        <dbReference type="Proteomes" id="UP000669133"/>
    </source>
</evidence>
<dbReference type="AlphaFoldDB" id="A0A8H7ZC17"/>
<accession>A0A8H7ZC17</accession>
<keyword evidence="1" id="KW-0812">Transmembrane</keyword>
<keyword evidence="1" id="KW-1133">Transmembrane helix</keyword>
<reference evidence="2 3" key="1">
    <citation type="submission" date="2020-12" db="EMBL/GenBank/DDBJ databases">
        <title>Effect of drift, selection, and recombination on the evolution of hybrid genomes in Candida yeast pathogens.</title>
        <authorList>
            <person name="Mixao V."/>
            <person name="Ksiezopolska E."/>
            <person name="Saus E."/>
            <person name="Boekhout T."/>
            <person name="Gacser A."/>
            <person name="Gabaldon T."/>
        </authorList>
    </citation>
    <scope>NUCLEOTIDE SEQUENCE [LARGE SCALE GENOMIC DNA]</scope>
    <source>
        <strain evidence="2 3">BP57</strain>
    </source>
</reference>
<dbReference type="GeneID" id="93651491"/>
<protein>
    <recommendedName>
        <fullName evidence="4">Complex I-B15</fullName>
    </recommendedName>
</protein>
<evidence type="ECO:0000256" key="1">
    <source>
        <dbReference type="SAM" id="Phobius"/>
    </source>
</evidence>
<keyword evidence="1" id="KW-0472">Membrane</keyword>
<dbReference type="Proteomes" id="UP000669133">
    <property type="component" value="Unassembled WGS sequence"/>
</dbReference>
<feature type="transmembrane region" description="Helical" evidence="1">
    <location>
        <begin position="32"/>
        <end position="51"/>
    </location>
</feature>
<proteinExistence type="predicted"/>
<organism evidence="2 3">
    <name type="scientific">Candida metapsilosis</name>
    <dbReference type="NCBI Taxonomy" id="273372"/>
    <lineage>
        <taxon>Eukaryota</taxon>
        <taxon>Fungi</taxon>
        <taxon>Dikarya</taxon>
        <taxon>Ascomycota</taxon>
        <taxon>Saccharomycotina</taxon>
        <taxon>Pichiomycetes</taxon>
        <taxon>Debaryomycetaceae</taxon>
        <taxon>Candida/Lodderomyces clade</taxon>
        <taxon>Candida</taxon>
    </lineage>
</organism>
<dbReference type="OrthoDB" id="15108at2759"/>
<dbReference type="RefSeq" id="XP_067548211.1">
    <property type="nucleotide sequence ID" value="XM_067691764.1"/>
</dbReference>
<evidence type="ECO:0008006" key="4">
    <source>
        <dbReference type="Google" id="ProtNLM"/>
    </source>
</evidence>
<evidence type="ECO:0000313" key="2">
    <source>
        <dbReference type="EMBL" id="KAG5419095.1"/>
    </source>
</evidence>